<dbReference type="GO" id="GO:0005737">
    <property type="term" value="C:cytoplasm"/>
    <property type="evidence" value="ECO:0007669"/>
    <property type="project" value="TreeGrafter"/>
</dbReference>
<evidence type="ECO:0000256" key="6">
    <source>
        <dbReference type="PROSITE-ProRule" id="PRU00176"/>
    </source>
</evidence>
<evidence type="ECO:0000313" key="9">
    <source>
        <dbReference type="EMBL" id="CAD8957816.1"/>
    </source>
</evidence>
<organism evidence="9">
    <name type="scientific">Hemiselmis andersenii</name>
    <name type="common">Cryptophyte alga</name>
    <dbReference type="NCBI Taxonomy" id="464988"/>
    <lineage>
        <taxon>Eukaryota</taxon>
        <taxon>Cryptophyceae</taxon>
        <taxon>Cryptomonadales</taxon>
        <taxon>Hemiselmidaceae</taxon>
        <taxon>Hemiselmis</taxon>
    </lineage>
</organism>
<feature type="compositionally biased region" description="Basic residues" evidence="7">
    <location>
        <begin position="209"/>
        <end position="231"/>
    </location>
</feature>
<dbReference type="PANTHER" id="PTHR23003:SF62">
    <property type="entry name" value="SERINE_ARGININE (SR)-TYPE SHUTTLING MRNA BINDING PROTEIN NPL3"/>
    <property type="match status" value="1"/>
</dbReference>
<evidence type="ECO:0000256" key="4">
    <source>
        <dbReference type="ARBA" id="ARBA00022884"/>
    </source>
</evidence>
<evidence type="ECO:0000256" key="7">
    <source>
        <dbReference type="SAM" id="MobiDB-lite"/>
    </source>
</evidence>
<keyword evidence="4 6" id="KW-0694">RNA-binding</keyword>
<dbReference type="GO" id="GO:0003729">
    <property type="term" value="F:mRNA binding"/>
    <property type="evidence" value="ECO:0007669"/>
    <property type="project" value="TreeGrafter"/>
</dbReference>
<dbReference type="PROSITE" id="PS50102">
    <property type="entry name" value="RRM"/>
    <property type="match status" value="2"/>
</dbReference>
<dbReference type="InterPro" id="IPR000504">
    <property type="entry name" value="RRM_dom"/>
</dbReference>
<feature type="compositionally biased region" description="Basic and acidic residues" evidence="7">
    <location>
        <begin position="103"/>
        <end position="119"/>
    </location>
</feature>
<sequence length="258" mass="29057">MAKVYVGNLPLDCRVRDIEDLFWKYGRIRDIDLKTPSRPPAFAFVTFESTMDAEDAIRGRDGVDFEGQRLRVEMSRASGGGFGDRGGGGGYGDRGGGGGYRGGYDDRGPPRGGPARDLRRSDFRVIISGLPTSCSWQDLKDFMRQAGDVIYTDVDRQGGGVVEFSNKSDQEYAVKKLDDTEFKDRFGGDRTYVRVKFPKDQQPASRSGSRNRSRSRSRSRDRRSRSRSRSGGRRDESPRKEDDKRDEPKAEDDKPKDE</sequence>
<evidence type="ECO:0000256" key="1">
    <source>
        <dbReference type="ARBA" id="ARBA00004123"/>
    </source>
</evidence>
<comment type="subcellular location">
    <subcellularLocation>
        <location evidence="1">Nucleus</location>
    </subcellularLocation>
</comment>
<feature type="region of interest" description="Disordered" evidence="7">
    <location>
        <begin position="76"/>
        <end position="119"/>
    </location>
</feature>
<evidence type="ECO:0000256" key="3">
    <source>
        <dbReference type="ARBA" id="ARBA00022737"/>
    </source>
</evidence>
<dbReference type="InterPro" id="IPR012677">
    <property type="entry name" value="Nucleotide-bd_a/b_plait_sf"/>
</dbReference>
<keyword evidence="3" id="KW-0677">Repeat</keyword>
<feature type="domain" description="RRM" evidence="8">
    <location>
        <begin position="123"/>
        <end position="200"/>
    </location>
</feature>
<dbReference type="Pfam" id="PF00076">
    <property type="entry name" value="RRM_1"/>
    <property type="match status" value="2"/>
</dbReference>
<gene>
    <name evidence="9" type="ORF">HAND00432_LOCUS12355</name>
</gene>
<dbReference type="SUPFAM" id="SSF54928">
    <property type="entry name" value="RNA-binding domain, RBD"/>
    <property type="match status" value="1"/>
</dbReference>
<proteinExistence type="predicted"/>
<dbReference type="GO" id="GO:0005634">
    <property type="term" value="C:nucleus"/>
    <property type="evidence" value="ECO:0007669"/>
    <property type="project" value="UniProtKB-SubCell"/>
</dbReference>
<keyword evidence="5" id="KW-0539">Nucleus</keyword>
<feature type="compositionally biased region" description="Basic and acidic residues" evidence="7">
    <location>
        <begin position="232"/>
        <end position="258"/>
    </location>
</feature>
<dbReference type="AlphaFoldDB" id="A0A6U2EED2"/>
<feature type="region of interest" description="Disordered" evidence="7">
    <location>
        <begin position="195"/>
        <end position="258"/>
    </location>
</feature>
<feature type="domain" description="RRM" evidence="8">
    <location>
        <begin position="2"/>
        <end position="77"/>
    </location>
</feature>
<dbReference type="PANTHER" id="PTHR23003">
    <property type="entry name" value="RNA RECOGNITION MOTIF RRM DOMAIN CONTAINING PROTEIN"/>
    <property type="match status" value="1"/>
</dbReference>
<dbReference type="EMBL" id="HBFX01020323">
    <property type="protein sequence ID" value="CAD8957816.1"/>
    <property type="molecule type" value="Transcribed_RNA"/>
</dbReference>
<keyword evidence="2" id="KW-0507">mRNA processing</keyword>
<feature type="compositionally biased region" description="Gly residues" evidence="7">
    <location>
        <begin position="78"/>
        <end position="102"/>
    </location>
</feature>
<protein>
    <recommendedName>
        <fullName evidence="8">RRM domain-containing protein</fullName>
    </recommendedName>
</protein>
<name>A0A6U2EED2_HEMAN</name>
<dbReference type="InterPro" id="IPR035979">
    <property type="entry name" value="RBD_domain_sf"/>
</dbReference>
<evidence type="ECO:0000256" key="5">
    <source>
        <dbReference type="ARBA" id="ARBA00023242"/>
    </source>
</evidence>
<dbReference type="InterPro" id="IPR050374">
    <property type="entry name" value="RRT5_SRSF_SR"/>
</dbReference>
<reference evidence="9" key="1">
    <citation type="submission" date="2021-01" db="EMBL/GenBank/DDBJ databases">
        <authorList>
            <person name="Corre E."/>
            <person name="Pelletier E."/>
            <person name="Niang G."/>
            <person name="Scheremetjew M."/>
            <person name="Finn R."/>
            <person name="Kale V."/>
            <person name="Holt S."/>
            <person name="Cochrane G."/>
            <person name="Meng A."/>
            <person name="Brown T."/>
            <person name="Cohen L."/>
        </authorList>
    </citation>
    <scope>NUCLEOTIDE SEQUENCE</scope>
    <source>
        <strain evidence="9">CCMP644</strain>
    </source>
</reference>
<dbReference type="SMART" id="SM00360">
    <property type="entry name" value="RRM"/>
    <property type="match status" value="2"/>
</dbReference>
<evidence type="ECO:0000256" key="2">
    <source>
        <dbReference type="ARBA" id="ARBA00022664"/>
    </source>
</evidence>
<dbReference type="GO" id="GO:0006397">
    <property type="term" value="P:mRNA processing"/>
    <property type="evidence" value="ECO:0007669"/>
    <property type="project" value="UniProtKB-KW"/>
</dbReference>
<evidence type="ECO:0000259" key="8">
    <source>
        <dbReference type="PROSITE" id="PS50102"/>
    </source>
</evidence>
<accession>A0A6U2EED2</accession>
<dbReference type="CDD" id="cd12339">
    <property type="entry name" value="RRM2_SRSF1_4_like"/>
    <property type="match status" value="1"/>
</dbReference>
<dbReference type="Gene3D" id="3.30.70.330">
    <property type="match status" value="2"/>
</dbReference>